<feature type="repeat" description="TPR" evidence="1">
    <location>
        <begin position="199"/>
        <end position="232"/>
    </location>
</feature>
<dbReference type="PROSITE" id="PS50005">
    <property type="entry name" value="TPR"/>
    <property type="match status" value="1"/>
</dbReference>
<dbReference type="InterPro" id="IPR011990">
    <property type="entry name" value="TPR-like_helical_dom_sf"/>
</dbReference>
<dbReference type="Pfam" id="PF06580">
    <property type="entry name" value="His_kinase"/>
    <property type="match status" value="1"/>
</dbReference>
<keyword evidence="2" id="KW-0472">Membrane</keyword>
<dbReference type="Pfam" id="PF13424">
    <property type="entry name" value="TPR_12"/>
    <property type="match status" value="2"/>
</dbReference>
<proteinExistence type="predicted"/>
<dbReference type="SUPFAM" id="SSF55874">
    <property type="entry name" value="ATPase domain of HSP90 chaperone/DNA topoisomerase II/histidine kinase"/>
    <property type="match status" value="1"/>
</dbReference>
<dbReference type="EMBL" id="BTPD01000010">
    <property type="protein sequence ID" value="GMQ30585.1"/>
    <property type="molecule type" value="Genomic_DNA"/>
</dbReference>
<feature type="transmembrane region" description="Helical" evidence="2">
    <location>
        <begin position="440"/>
        <end position="461"/>
    </location>
</feature>
<keyword evidence="3" id="KW-0732">Signal</keyword>
<dbReference type="RefSeq" id="WP_338225294.1">
    <property type="nucleotide sequence ID" value="NZ_BTPD01000010.1"/>
</dbReference>
<organism evidence="5 6">
    <name type="scientific">Algoriphagus confluentis</name>
    <dbReference type="NCBI Taxonomy" id="1697556"/>
    <lineage>
        <taxon>Bacteria</taxon>
        <taxon>Pseudomonadati</taxon>
        <taxon>Bacteroidota</taxon>
        <taxon>Cytophagia</taxon>
        <taxon>Cytophagales</taxon>
        <taxon>Cyclobacteriaceae</taxon>
        <taxon>Algoriphagus</taxon>
    </lineage>
</organism>
<evidence type="ECO:0000256" key="2">
    <source>
        <dbReference type="SAM" id="Phobius"/>
    </source>
</evidence>
<dbReference type="InterPro" id="IPR050640">
    <property type="entry name" value="Bact_2-comp_sensor_kinase"/>
</dbReference>
<dbReference type="InterPro" id="IPR010559">
    <property type="entry name" value="Sig_transdc_His_kin_internal"/>
</dbReference>
<evidence type="ECO:0000313" key="6">
    <source>
        <dbReference type="Proteomes" id="UP001338309"/>
    </source>
</evidence>
<reference evidence="5 6" key="1">
    <citation type="submission" date="2023-08" db="EMBL/GenBank/DDBJ databases">
        <title>Draft genome sequence of Algoriphagus confluentis.</title>
        <authorList>
            <person name="Takatani N."/>
            <person name="Hosokawa M."/>
            <person name="Sawabe T."/>
        </authorList>
    </citation>
    <scope>NUCLEOTIDE SEQUENCE [LARGE SCALE GENOMIC DNA]</scope>
    <source>
        <strain evidence="5 6">NBRC 111222</strain>
    </source>
</reference>
<feature type="chain" id="PRO_5045316482" description="Signal transduction histidine kinase internal region domain-containing protein" evidence="3">
    <location>
        <begin position="18"/>
        <end position="687"/>
    </location>
</feature>
<sequence>MKLSFFLFALIFFQAEAWSQTAVDSLQKILSQTSKRDTQRVHLYNELAWEWAGTQPQKGLLYADSAFLLAGELQFESGKIAALNRKGVNYWYSGQDSLAIQAYQVVLDYHLSNGNRKGQATTINNIALLNYNQNEFKAALEAHHRATEIFEELALRKNLINSLSNEGVVFLALGDYPNAKSLFLKALAQAQEEDIWELGNLYNNLGLVEKNLGNLSQAEDYYRKGLELYRKTGNRSSEAGILGNLSSIKQLQNQPAEAEDFLQQALALNREIGNPRKIASDLSNMGALRISFGQYREAKLALDSARVIYESVSEGLLLSAVLLQLAQVGDQLGDSPQKGYLLEKMALEKAQKTGSLDAQQHAWQAISRREEQLGLYRQSLVSFKNYSLYKDSIFNQENEKKLLRAQLGYEYDQKEKEMAEVFAMEKSLLESERNQEKLKASMMLLGILSLLGIGTLVFFLVKRQNQIRQKELEASFRAQMVELELKALRAQMNPHFIFNALGSISNFLLKNQPGEADRYLTKFSRLIRRILEYSEKREISLHQELELLEDYLALETLRMGKPVDFLLTNAEGLDLQKIAIPPLLLQPLVENSLWHGIANSPYPGEIQLEITSEKNSLILTLKDNGSGKDDVVTLPYKATSMGLSLVKNRLEHLDGKKEGVNPSLYYEKREDGFEVKLRIANSLALNV</sequence>
<keyword evidence="6" id="KW-1185">Reference proteome</keyword>
<name>A0ABQ6PTJ0_9BACT</name>
<dbReference type="InterPro" id="IPR019734">
    <property type="entry name" value="TPR_rpt"/>
</dbReference>
<comment type="caution">
    <text evidence="5">The sequence shown here is derived from an EMBL/GenBank/DDBJ whole genome shotgun (WGS) entry which is preliminary data.</text>
</comment>
<evidence type="ECO:0000313" key="5">
    <source>
        <dbReference type="EMBL" id="GMQ30585.1"/>
    </source>
</evidence>
<protein>
    <recommendedName>
        <fullName evidence="4">Signal transduction histidine kinase internal region domain-containing protein</fullName>
    </recommendedName>
</protein>
<evidence type="ECO:0000256" key="1">
    <source>
        <dbReference type="PROSITE-ProRule" id="PRU00339"/>
    </source>
</evidence>
<keyword evidence="2" id="KW-0812">Transmembrane</keyword>
<evidence type="ECO:0000256" key="3">
    <source>
        <dbReference type="SAM" id="SignalP"/>
    </source>
</evidence>
<dbReference type="SMART" id="SM00028">
    <property type="entry name" value="TPR"/>
    <property type="match status" value="6"/>
</dbReference>
<feature type="domain" description="Signal transduction histidine kinase internal region" evidence="4">
    <location>
        <begin position="484"/>
        <end position="561"/>
    </location>
</feature>
<dbReference type="InterPro" id="IPR036890">
    <property type="entry name" value="HATPase_C_sf"/>
</dbReference>
<evidence type="ECO:0000259" key="4">
    <source>
        <dbReference type="Pfam" id="PF06580"/>
    </source>
</evidence>
<accession>A0ABQ6PTJ0</accession>
<keyword evidence="2" id="KW-1133">Transmembrane helix</keyword>
<dbReference type="PANTHER" id="PTHR34220">
    <property type="entry name" value="SENSOR HISTIDINE KINASE YPDA"/>
    <property type="match status" value="1"/>
</dbReference>
<dbReference type="SUPFAM" id="SSF48452">
    <property type="entry name" value="TPR-like"/>
    <property type="match status" value="2"/>
</dbReference>
<dbReference type="Gene3D" id="3.30.565.10">
    <property type="entry name" value="Histidine kinase-like ATPase, C-terminal domain"/>
    <property type="match status" value="1"/>
</dbReference>
<gene>
    <name evidence="5" type="ORF">Aconfl_32280</name>
</gene>
<dbReference type="Gene3D" id="1.25.40.10">
    <property type="entry name" value="Tetratricopeptide repeat domain"/>
    <property type="match status" value="2"/>
</dbReference>
<feature type="signal peptide" evidence="3">
    <location>
        <begin position="1"/>
        <end position="17"/>
    </location>
</feature>
<keyword evidence="1" id="KW-0802">TPR repeat</keyword>
<dbReference type="PANTHER" id="PTHR34220:SF7">
    <property type="entry name" value="SENSOR HISTIDINE KINASE YPDA"/>
    <property type="match status" value="1"/>
</dbReference>
<dbReference type="Proteomes" id="UP001338309">
    <property type="component" value="Unassembled WGS sequence"/>
</dbReference>